<accession>X1UDB7</accession>
<proteinExistence type="predicted"/>
<feature type="region of interest" description="Disordered" evidence="1">
    <location>
        <begin position="83"/>
        <end position="103"/>
    </location>
</feature>
<dbReference type="EMBL" id="BARW01019014">
    <property type="protein sequence ID" value="GAI90359.1"/>
    <property type="molecule type" value="Genomic_DNA"/>
</dbReference>
<feature type="compositionally biased region" description="Polar residues" evidence="1">
    <location>
        <begin position="91"/>
        <end position="103"/>
    </location>
</feature>
<dbReference type="AlphaFoldDB" id="X1UDB7"/>
<evidence type="ECO:0000256" key="1">
    <source>
        <dbReference type="SAM" id="MobiDB-lite"/>
    </source>
</evidence>
<name>X1UDB7_9ZZZZ</name>
<comment type="caution">
    <text evidence="2">The sequence shown here is derived from an EMBL/GenBank/DDBJ whole genome shotgun (WGS) entry which is preliminary data.</text>
</comment>
<organism evidence="2">
    <name type="scientific">marine sediment metagenome</name>
    <dbReference type="NCBI Taxonomy" id="412755"/>
    <lineage>
        <taxon>unclassified sequences</taxon>
        <taxon>metagenomes</taxon>
        <taxon>ecological metagenomes</taxon>
    </lineage>
</organism>
<protein>
    <submittedName>
        <fullName evidence="2">Uncharacterized protein</fullName>
    </submittedName>
</protein>
<feature type="non-terminal residue" evidence="2">
    <location>
        <position position="1"/>
    </location>
</feature>
<reference evidence="2" key="1">
    <citation type="journal article" date="2014" name="Front. Microbiol.">
        <title>High frequency of phylogenetically diverse reductive dehalogenase-homologous genes in deep subseafloor sedimentary metagenomes.</title>
        <authorList>
            <person name="Kawai M."/>
            <person name="Futagami T."/>
            <person name="Toyoda A."/>
            <person name="Takaki Y."/>
            <person name="Nishi S."/>
            <person name="Hori S."/>
            <person name="Arai W."/>
            <person name="Tsubouchi T."/>
            <person name="Morono Y."/>
            <person name="Uchiyama I."/>
            <person name="Ito T."/>
            <person name="Fujiyama A."/>
            <person name="Inagaki F."/>
            <person name="Takami H."/>
        </authorList>
    </citation>
    <scope>NUCLEOTIDE SEQUENCE</scope>
    <source>
        <strain evidence="2">Expedition CK06-06</strain>
    </source>
</reference>
<gene>
    <name evidence="2" type="ORF">S12H4_32415</name>
</gene>
<sequence length="145" mass="16068">RLVLEDLHSVLQAKLALIDSLLTEKETEQALLNRLNEFHRDLSYQMQSNLDIGSSQGTTEAGAPIEITSDDILVGTFGGEKSERAWGAEETQPNLATPMTQSPVASGATNIQLNLDPVDGAINRLKHKRHQYQDLLRQIETELPH</sequence>
<evidence type="ECO:0000313" key="2">
    <source>
        <dbReference type="EMBL" id="GAI90359.1"/>
    </source>
</evidence>